<organism evidence="2">
    <name type="scientific">Perkinsus marinus (strain ATCC 50983 / TXsc)</name>
    <dbReference type="NCBI Taxonomy" id="423536"/>
    <lineage>
        <taxon>Eukaryota</taxon>
        <taxon>Sar</taxon>
        <taxon>Alveolata</taxon>
        <taxon>Perkinsozoa</taxon>
        <taxon>Perkinsea</taxon>
        <taxon>Perkinsida</taxon>
        <taxon>Perkinsidae</taxon>
        <taxon>Perkinsus</taxon>
    </lineage>
</organism>
<gene>
    <name evidence="1" type="ORF">Pmar_PMAR027646</name>
</gene>
<sequence length="148" mass="16250">MSFERDCISFKVLLDNGADPHCAAESYSHTTPMMAAASAVFYIPADLPRSLVRKALGETDINMKWTCIVGAARWGQQTSTVKLLVECLRLCPGIQGAFVTEQLATAAKWARLGKHEDISEVLARYGSVSTPEDYETKLELLKKLLGVD</sequence>
<name>C5KCB7_PERM5</name>
<evidence type="ECO:0000313" key="2">
    <source>
        <dbReference type="Proteomes" id="UP000007800"/>
    </source>
</evidence>
<dbReference type="Gene3D" id="1.25.40.20">
    <property type="entry name" value="Ankyrin repeat-containing domain"/>
    <property type="match status" value="1"/>
</dbReference>
<keyword evidence="2" id="KW-1185">Reference proteome</keyword>
<dbReference type="Proteomes" id="UP000007800">
    <property type="component" value="Unassembled WGS sequence"/>
</dbReference>
<protein>
    <submittedName>
        <fullName evidence="1">Uncharacterized protein</fullName>
    </submittedName>
</protein>
<dbReference type="AlphaFoldDB" id="C5KCB7"/>
<reference evidence="1 2" key="1">
    <citation type="submission" date="2008-07" db="EMBL/GenBank/DDBJ databases">
        <authorList>
            <person name="El-Sayed N."/>
            <person name="Caler E."/>
            <person name="Inman J."/>
            <person name="Amedeo P."/>
            <person name="Hass B."/>
            <person name="Wortman J."/>
        </authorList>
    </citation>
    <scope>NUCLEOTIDE SEQUENCE [LARGE SCALE GENOMIC DNA]</scope>
    <source>
        <strain evidence="2">ATCC 50983 / TXsc</strain>
    </source>
</reference>
<accession>C5KCB7</accession>
<dbReference type="InParanoid" id="C5KCB7"/>
<evidence type="ECO:0000313" key="1">
    <source>
        <dbReference type="EMBL" id="EER17930.1"/>
    </source>
</evidence>
<proteinExistence type="predicted"/>
<dbReference type="EMBL" id="GG671975">
    <property type="protein sequence ID" value="EER17930.1"/>
    <property type="molecule type" value="Genomic_DNA"/>
</dbReference>
<dbReference type="RefSeq" id="XP_002786134.1">
    <property type="nucleotide sequence ID" value="XM_002786088.1"/>
</dbReference>
<dbReference type="GeneID" id="9063191"/>
<dbReference type="OrthoDB" id="5464at2759"/>
<dbReference type="InterPro" id="IPR036770">
    <property type="entry name" value="Ankyrin_rpt-contain_sf"/>
</dbReference>